<dbReference type="Gene3D" id="3.30.565.10">
    <property type="entry name" value="Histidine kinase-like ATPase, C-terminal domain"/>
    <property type="match status" value="1"/>
</dbReference>
<dbReference type="GO" id="GO:0000155">
    <property type="term" value="F:phosphorelay sensor kinase activity"/>
    <property type="evidence" value="ECO:0007669"/>
    <property type="project" value="InterPro"/>
</dbReference>
<dbReference type="PROSITE" id="PS50109">
    <property type="entry name" value="HIS_KIN"/>
    <property type="match status" value="1"/>
</dbReference>
<name>A0A975CR79_9FLAO</name>
<feature type="domain" description="Histidine kinase" evidence="10">
    <location>
        <begin position="76"/>
        <end position="267"/>
    </location>
</feature>
<proteinExistence type="predicted"/>
<keyword evidence="9" id="KW-1133">Transmembrane helix</keyword>
<evidence type="ECO:0000256" key="1">
    <source>
        <dbReference type="ARBA" id="ARBA00000085"/>
    </source>
</evidence>
<dbReference type="PANTHER" id="PTHR24421">
    <property type="entry name" value="NITRATE/NITRITE SENSOR PROTEIN NARX-RELATED"/>
    <property type="match status" value="1"/>
</dbReference>
<dbReference type="RefSeq" id="WP_208080122.1">
    <property type="nucleotide sequence ID" value="NZ_CP071869.1"/>
</dbReference>
<gene>
    <name evidence="11" type="ORF">J3359_07695</name>
</gene>
<comment type="catalytic activity">
    <reaction evidence="1">
        <text>ATP + protein L-histidine = ADP + protein N-phospho-L-histidine.</text>
        <dbReference type="EC" id="2.7.13.3"/>
    </reaction>
</comment>
<keyword evidence="7" id="KW-0067">ATP-binding</keyword>
<keyword evidence="9" id="KW-0812">Transmembrane</keyword>
<dbReference type="EC" id="2.7.13.3" evidence="2"/>
<keyword evidence="8" id="KW-0902">Two-component regulatory system</keyword>
<evidence type="ECO:0000256" key="8">
    <source>
        <dbReference type="ARBA" id="ARBA00023012"/>
    </source>
</evidence>
<keyword evidence="4" id="KW-0808">Transferase</keyword>
<dbReference type="SUPFAM" id="SSF55874">
    <property type="entry name" value="ATPase domain of HSP90 chaperone/DNA topoisomerase II/histidine kinase"/>
    <property type="match status" value="1"/>
</dbReference>
<dbReference type="CDD" id="cd16917">
    <property type="entry name" value="HATPase_UhpB-NarQ-NarX-like"/>
    <property type="match status" value="1"/>
</dbReference>
<dbReference type="Pfam" id="PF07730">
    <property type="entry name" value="HisKA_3"/>
    <property type="match status" value="1"/>
</dbReference>
<dbReference type="SMART" id="SM00387">
    <property type="entry name" value="HATPase_c"/>
    <property type="match status" value="1"/>
</dbReference>
<dbReference type="Gene3D" id="1.20.5.1930">
    <property type="match status" value="1"/>
</dbReference>
<feature type="transmembrane region" description="Helical" evidence="9">
    <location>
        <begin position="12"/>
        <end position="35"/>
    </location>
</feature>
<dbReference type="InterPro" id="IPR050482">
    <property type="entry name" value="Sensor_HK_TwoCompSys"/>
</dbReference>
<evidence type="ECO:0000256" key="7">
    <source>
        <dbReference type="ARBA" id="ARBA00022840"/>
    </source>
</evidence>
<dbReference type="PANTHER" id="PTHR24421:SF10">
    <property type="entry name" value="NITRATE_NITRITE SENSOR PROTEIN NARQ"/>
    <property type="match status" value="1"/>
</dbReference>
<keyword evidence="5" id="KW-0547">Nucleotide-binding</keyword>
<dbReference type="InterPro" id="IPR011712">
    <property type="entry name" value="Sig_transdc_His_kin_sub3_dim/P"/>
</dbReference>
<dbReference type="EMBL" id="CP071869">
    <property type="protein sequence ID" value="QTE24138.1"/>
    <property type="molecule type" value="Genomic_DNA"/>
</dbReference>
<keyword evidence="12" id="KW-1185">Reference proteome</keyword>
<accession>A0A975CR79</accession>
<evidence type="ECO:0000256" key="6">
    <source>
        <dbReference type="ARBA" id="ARBA00022777"/>
    </source>
</evidence>
<sequence length="268" mass="30498">MEEFFTKDNQVIAIVIIGTLLLLLMGGALLTFFFFSRKKIVEKELEKKSLEINHQKEIIESIIITQEEERKRIAQDLHDDISSKLNVINLNANLLKDGELKHEEYSTINNTILETTGKTLESARKIAHNLLPPILDKFGLKDAIEELADSFSNSRKINIKYNLEYTKAYLIPEKELHLFRIVQELINNSVRHGKAKNSILNINCTSKSLLFTYSDDGCGFDVKSQHHQKGLGMKNIESRIAILKGNYAIETALNKGFKITITIINPSK</sequence>
<evidence type="ECO:0000313" key="12">
    <source>
        <dbReference type="Proteomes" id="UP000663920"/>
    </source>
</evidence>
<dbReference type="GO" id="GO:0016020">
    <property type="term" value="C:membrane"/>
    <property type="evidence" value="ECO:0007669"/>
    <property type="project" value="InterPro"/>
</dbReference>
<dbReference type="Pfam" id="PF02518">
    <property type="entry name" value="HATPase_c"/>
    <property type="match status" value="1"/>
</dbReference>
<dbReference type="InterPro" id="IPR036890">
    <property type="entry name" value="HATPase_C_sf"/>
</dbReference>
<reference evidence="11 12" key="1">
    <citation type="submission" date="2021-03" db="EMBL/GenBank/DDBJ databases">
        <title>Complete genome of Polaribacter_sp.SM13.</title>
        <authorList>
            <person name="Jeong S.W."/>
            <person name="Bae J.W."/>
        </authorList>
    </citation>
    <scope>NUCLEOTIDE SEQUENCE [LARGE SCALE GENOMIC DNA]</scope>
    <source>
        <strain evidence="11 12">SM13</strain>
    </source>
</reference>
<evidence type="ECO:0000256" key="4">
    <source>
        <dbReference type="ARBA" id="ARBA00022679"/>
    </source>
</evidence>
<keyword evidence="9" id="KW-0472">Membrane</keyword>
<organism evidence="11 12">
    <name type="scientific">Polaribacter cellanae</name>
    <dbReference type="NCBI Taxonomy" id="2818493"/>
    <lineage>
        <taxon>Bacteria</taxon>
        <taxon>Pseudomonadati</taxon>
        <taxon>Bacteroidota</taxon>
        <taxon>Flavobacteriia</taxon>
        <taxon>Flavobacteriales</taxon>
        <taxon>Flavobacteriaceae</taxon>
    </lineage>
</organism>
<dbReference type="Proteomes" id="UP000663920">
    <property type="component" value="Chromosome"/>
</dbReference>
<evidence type="ECO:0000256" key="3">
    <source>
        <dbReference type="ARBA" id="ARBA00022553"/>
    </source>
</evidence>
<evidence type="ECO:0000313" key="11">
    <source>
        <dbReference type="EMBL" id="QTE24138.1"/>
    </source>
</evidence>
<dbReference type="InterPro" id="IPR003594">
    <property type="entry name" value="HATPase_dom"/>
</dbReference>
<dbReference type="AlphaFoldDB" id="A0A975CR79"/>
<protein>
    <recommendedName>
        <fullName evidence="2">histidine kinase</fullName>
        <ecNumber evidence="2">2.7.13.3</ecNumber>
    </recommendedName>
</protein>
<evidence type="ECO:0000256" key="9">
    <source>
        <dbReference type="SAM" id="Phobius"/>
    </source>
</evidence>
<keyword evidence="6 11" id="KW-0418">Kinase</keyword>
<dbReference type="GO" id="GO:0005524">
    <property type="term" value="F:ATP binding"/>
    <property type="evidence" value="ECO:0007669"/>
    <property type="project" value="UniProtKB-KW"/>
</dbReference>
<evidence type="ECO:0000259" key="10">
    <source>
        <dbReference type="PROSITE" id="PS50109"/>
    </source>
</evidence>
<dbReference type="KEGG" id="pcea:J3359_07695"/>
<keyword evidence="3" id="KW-0597">Phosphoprotein</keyword>
<evidence type="ECO:0000256" key="5">
    <source>
        <dbReference type="ARBA" id="ARBA00022741"/>
    </source>
</evidence>
<dbReference type="InterPro" id="IPR005467">
    <property type="entry name" value="His_kinase_dom"/>
</dbReference>
<dbReference type="GO" id="GO:0046983">
    <property type="term" value="F:protein dimerization activity"/>
    <property type="evidence" value="ECO:0007669"/>
    <property type="project" value="InterPro"/>
</dbReference>
<evidence type="ECO:0000256" key="2">
    <source>
        <dbReference type="ARBA" id="ARBA00012438"/>
    </source>
</evidence>